<name>A0A7W9SN18_ARMRO</name>
<feature type="transmembrane region" description="Helical" evidence="1">
    <location>
        <begin position="31"/>
        <end position="52"/>
    </location>
</feature>
<keyword evidence="1" id="KW-0812">Transmembrane</keyword>
<reference evidence="2 3" key="1">
    <citation type="submission" date="2020-08" db="EMBL/GenBank/DDBJ databases">
        <title>Genomic Encyclopedia of Type Strains, Phase IV (KMG-IV): sequencing the most valuable type-strain genomes for metagenomic binning, comparative biology and taxonomic classification.</title>
        <authorList>
            <person name="Goeker M."/>
        </authorList>
    </citation>
    <scope>NUCLEOTIDE SEQUENCE [LARGE SCALE GENOMIC DNA]</scope>
    <source>
        <strain evidence="2 3">DSM 23562</strain>
    </source>
</reference>
<dbReference type="AlphaFoldDB" id="A0A7W9SN18"/>
<keyword evidence="3" id="KW-1185">Reference proteome</keyword>
<dbReference type="RefSeq" id="WP_184192603.1">
    <property type="nucleotide sequence ID" value="NZ_JACHGW010000001.1"/>
</dbReference>
<proteinExistence type="predicted"/>
<feature type="transmembrane region" description="Helical" evidence="1">
    <location>
        <begin position="136"/>
        <end position="154"/>
    </location>
</feature>
<dbReference type="EMBL" id="JACHGW010000001">
    <property type="protein sequence ID" value="MBB6048983.1"/>
    <property type="molecule type" value="Genomic_DNA"/>
</dbReference>
<evidence type="ECO:0000256" key="1">
    <source>
        <dbReference type="SAM" id="Phobius"/>
    </source>
</evidence>
<evidence type="ECO:0008006" key="4">
    <source>
        <dbReference type="Google" id="ProtNLM"/>
    </source>
</evidence>
<organism evidence="2 3">
    <name type="scientific">Armatimonas rosea</name>
    <dbReference type="NCBI Taxonomy" id="685828"/>
    <lineage>
        <taxon>Bacteria</taxon>
        <taxon>Bacillati</taxon>
        <taxon>Armatimonadota</taxon>
        <taxon>Armatimonadia</taxon>
        <taxon>Armatimonadales</taxon>
        <taxon>Armatimonadaceae</taxon>
        <taxon>Armatimonas</taxon>
    </lineage>
</organism>
<feature type="transmembrane region" description="Helical" evidence="1">
    <location>
        <begin position="341"/>
        <end position="362"/>
    </location>
</feature>
<feature type="transmembrane region" description="Helical" evidence="1">
    <location>
        <begin position="112"/>
        <end position="129"/>
    </location>
</feature>
<feature type="transmembrane region" description="Helical" evidence="1">
    <location>
        <begin position="382"/>
        <end position="400"/>
    </location>
</feature>
<comment type="caution">
    <text evidence="2">The sequence shown here is derived from an EMBL/GenBank/DDBJ whole genome shotgun (WGS) entry which is preliminary data.</text>
</comment>
<accession>A0A7W9SN18</accession>
<evidence type="ECO:0000313" key="3">
    <source>
        <dbReference type="Proteomes" id="UP000520814"/>
    </source>
</evidence>
<evidence type="ECO:0000313" key="2">
    <source>
        <dbReference type="EMBL" id="MBB6048983.1"/>
    </source>
</evidence>
<feature type="transmembrane region" description="Helical" evidence="1">
    <location>
        <begin position="224"/>
        <end position="241"/>
    </location>
</feature>
<keyword evidence="1" id="KW-1133">Transmembrane helix</keyword>
<protein>
    <recommendedName>
        <fullName evidence="4">Glycosyltransferase RgtA/B/C/D-like domain-containing protein</fullName>
    </recommendedName>
</protein>
<keyword evidence="1" id="KW-0472">Membrane</keyword>
<feature type="transmembrane region" description="Helical" evidence="1">
    <location>
        <begin position="187"/>
        <end position="217"/>
    </location>
</feature>
<gene>
    <name evidence="2" type="ORF">HNQ39_000745</name>
</gene>
<dbReference type="Proteomes" id="UP000520814">
    <property type="component" value="Unassembled WGS sequence"/>
</dbReference>
<feature type="transmembrane region" description="Helical" evidence="1">
    <location>
        <begin position="308"/>
        <end position="329"/>
    </location>
</feature>
<sequence>MDEAERQALRAKYEKPALALPELPWLRSPQVGLWVACVAIFLGYVISLKIPLQRCDDFFKIIGGWSIAQGKGYCDISRPDAPLLTKYPPFASVLMAPFMGLVGDFLRPLRLLSMFSYLASLPLLYRLLLPRTGHRLALLLLLVSGLNPIVLRILNLEGNGGIMTLLILGSISVLERKPTHWPWWKQAVILSLLLTGFFYCHRMGIVLSLGVVLYLALVVRQWRTAALVGVLTFACCFPWLWRSHQATGNWISREYEAEIDGRIEGDSSLGGHLLAELRNLPGLMGYHLFPWSRASGGAPWPFLQQLGLTWVATLSEWLVSTLLVVGWVRCLREKKHHFVDLYLALHTAMLLVFFINIAYYLQYLPWLYFYVAVGARTVLRGLWQRAAWPGYLAILLILLAKDAKAFWLMPGSLTDYDQRWRWVAKLVPEREAVYYLGLENYAFSQLRYFDTGRRMAVGVTEAELTALLSDPKQAARWVCLPKTAPQNTALQAAGWQPVVAEPDSVVPSAQQLAGLELSAAQKTFIASIAPPQVLWHRP</sequence>